<evidence type="ECO:0000256" key="1">
    <source>
        <dbReference type="ARBA" id="ARBA00000085"/>
    </source>
</evidence>
<gene>
    <name evidence="10" type="ORF">H0485_07930</name>
</gene>
<dbReference type="InterPro" id="IPR011495">
    <property type="entry name" value="Sig_transdc_His_kin_sub2_dim/P"/>
</dbReference>
<evidence type="ECO:0000256" key="8">
    <source>
        <dbReference type="SAM" id="Coils"/>
    </source>
</evidence>
<dbReference type="Pfam" id="PF07568">
    <property type="entry name" value="HisKA_2"/>
    <property type="match status" value="1"/>
</dbReference>
<dbReference type="PANTHER" id="PTHR41523:SF8">
    <property type="entry name" value="ETHYLENE RESPONSE SENSOR PROTEIN"/>
    <property type="match status" value="1"/>
</dbReference>
<keyword evidence="5" id="KW-0547">Nucleotide-binding</keyword>
<name>A0ABS8CKL0_9RHOB</name>
<evidence type="ECO:0000256" key="4">
    <source>
        <dbReference type="ARBA" id="ARBA00022679"/>
    </source>
</evidence>
<evidence type="ECO:0000256" key="6">
    <source>
        <dbReference type="ARBA" id="ARBA00022777"/>
    </source>
</evidence>
<sequence>MLVALVPLGLVSLAHVRQSQQNADDTLLAASVGWTLQQGLYDLRMMRAAQNTGELLATSLGNDPDNCAALVGNWVRTDVRIDHAGMVNAEGRMLCSSDGRLRDFSNDPRLAGLLEARRRVLFRDTSWAPGGRNGISLAAPVIGQDGKYLGFSLVFLPDRLLRGTAGRHPGQTSPEQPPQTPLALAAVANDSEMLYVVPDSHETRRLLSRAMLGTMEPGLREAHSFIARDADGIERIFAVVPSAEDLSLIGVWPLPRGNSTFQRYILPYLSPALMWLTGLAVTLIGTERLVTRHISRLSNGMRNFALGDRKHPEILLDNPSYELADLADSYAMLTNTIMRDEAELENLLHKNSELLREVHHRTGNSLQLIASILRMHRREAEDSGIRVVLDDLHNRVMSLSSVHLGLYRMAGGQAIAMDQLMADVIARVDLLQGRSGRRGGIMTDLEPLHLTSRQAVPLALLLAEILSCFPPAESNGQPVRIRLHSGMAHDSANTAPGRTAWLEVSGSVTAIGRLTGDHSGAPAVIGARLIRGFVTQLPGEMAISEEGERVRAVIRFDVQEEPTRTEPAEEPALTG</sequence>
<dbReference type="EC" id="2.7.13.3" evidence="2"/>
<keyword evidence="7" id="KW-0067">ATP-binding</keyword>
<evidence type="ECO:0000259" key="9">
    <source>
        <dbReference type="Pfam" id="PF07568"/>
    </source>
</evidence>
<keyword evidence="11" id="KW-1185">Reference proteome</keyword>
<protein>
    <recommendedName>
        <fullName evidence="2">histidine kinase</fullName>
        <ecNumber evidence="2">2.7.13.3</ecNumber>
    </recommendedName>
</protein>
<keyword evidence="3" id="KW-0597">Phosphoprotein</keyword>
<feature type="domain" description="Signal transduction histidine kinase subgroup 2 dimerisation and phosphoacceptor" evidence="9">
    <location>
        <begin position="357"/>
        <end position="426"/>
    </location>
</feature>
<evidence type="ECO:0000256" key="7">
    <source>
        <dbReference type="ARBA" id="ARBA00022840"/>
    </source>
</evidence>
<keyword evidence="8" id="KW-0175">Coiled coil</keyword>
<feature type="coiled-coil region" evidence="8">
    <location>
        <begin position="330"/>
        <end position="357"/>
    </location>
</feature>
<comment type="catalytic activity">
    <reaction evidence="1">
        <text>ATP + protein L-histidine = ADP + protein N-phospho-L-histidine.</text>
        <dbReference type="EC" id="2.7.13.3"/>
    </reaction>
</comment>
<dbReference type="CDD" id="cd18773">
    <property type="entry name" value="PDC1_HK_sensor"/>
    <property type="match status" value="1"/>
</dbReference>
<dbReference type="EMBL" id="JACDXX010000006">
    <property type="protein sequence ID" value="MCB5409926.1"/>
    <property type="molecule type" value="Genomic_DNA"/>
</dbReference>
<evidence type="ECO:0000256" key="3">
    <source>
        <dbReference type="ARBA" id="ARBA00022553"/>
    </source>
</evidence>
<dbReference type="Proteomes" id="UP001198571">
    <property type="component" value="Unassembled WGS sequence"/>
</dbReference>
<dbReference type="PANTHER" id="PTHR41523">
    <property type="entry name" value="TWO-COMPONENT SYSTEM SENSOR PROTEIN"/>
    <property type="match status" value="1"/>
</dbReference>
<evidence type="ECO:0000256" key="5">
    <source>
        <dbReference type="ARBA" id="ARBA00022741"/>
    </source>
</evidence>
<dbReference type="RefSeq" id="WP_226934835.1">
    <property type="nucleotide sequence ID" value="NZ_JACDXX010000006.1"/>
</dbReference>
<proteinExistence type="predicted"/>
<evidence type="ECO:0000313" key="11">
    <source>
        <dbReference type="Proteomes" id="UP001198571"/>
    </source>
</evidence>
<organism evidence="10 11">
    <name type="scientific">Pseudogemmobacter faecipullorum</name>
    <dbReference type="NCBI Taxonomy" id="2755041"/>
    <lineage>
        <taxon>Bacteria</taxon>
        <taxon>Pseudomonadati</taxon>
        <taxon>Pseudomonadota</taxon>
        <taxon>Alphaproteobacteria</taxon>
        <taxon>Rhodobacterales</taxon>
        <taxon>Paracoccaceae</taxon>
        <taxon>Pseudogemmobacter</taxon>
    </lineage>
</organism>
<evidence type="ECO:0000313" key="10">
    <source>
        <dbReference type="EMBL" id="MCB5409926.1"/>
    </source>
</evidence>
<comment type="caution">
    <text evidence="10">The sequence shown here is derived from an EMBL/GenBank/DDBJ whole genome shotgun (WGS) entry which is preliminary data.</text>
</comment>
<accession>A0ABS8CKL0</accession>
<keyword evidence="4" id="KW-0808">Transferase</keyword>
<evidence type="ECO:0000256" key="2">
    <source>
        <dbReference type="ARBA" id="ARBA00012438"/>
    </source>
</evidence>
<reference evidence="10 11" key="1">
    <citation type="submission" date="2020-07" db="EMBL/GenBank/DDBJ databases">
        <title>Pseudogemmobacter sp. nov., isolated from poultry manure in Taiwan.</title>
        <authorList>
            <person name="Lin S.-Y."/>
            <person name="Tang Y.-S."/>
            <person name="Young C.-C."/>
        </authorList>
    </citation>
    <scope>NUCLEOTIDE SEQUENCE [LARGE SCALE GENOMIC DNA]</scope>
    <source>
        <strain evidence="10 11">CC-YST710</strain>
    </source>
</reference>
<keyword evidence="6" id="KW-0418">Kinase</keyword>